<gene>
    <name evidence="10" type="ORF">C8D92_102319</name>
    <name evidence="9" type="ORF">CF392_02395</name>
</gene>
<keyword evidence="11" id="KW-1185">Reference proteome</keyword>
<reference evidence="10 12" key="2">
    <citation type="submission" date="2018-04" db="EMBL/GenBank/DDBJ databases">
        <title>Genomic Encyclopedia of Type Strains, Phase IV (KMG-IV): sequencing the most valuable type-strain genomes for metagenomic binning, comparative biology and taxonomic classification.</title>
        <authorList>
            <person name="Goeker M."/>
        </authorList>
    </citation>
    <scope>NUCLEOTIDE SEQUENCE [LARGE SCALE GENOMIC DNA]</scope>
    <source>
        <strain evidence="10 12">DSM 28688</strain>
    </source>
</reference>
<dbReference type="GO" id="GO:0005886">
    <property type="term" value="C:plasma membrane"/>
    <property type="evidence" value="ECO:0007669"/>
    <property type="project" value="UniProtKB-SubCell"/>
</dbReference>
<dbReference type="Proteomes" id="UP000218332">
    <property type="component" value="Unassembled WGS sequence"/>
</dbReference>
<evidence type="ECO:0000256" key="6">
    <source>
        <dbReference type="ARBA" id="ARBA00023136"/>
    </source>
</evidence>
<evidence type="ECO:0000256" key="7">
    <source>
        <dbReference type="RuleBase" id="RU003879"/>
    </source>
</evidence>
<evidence type="ECO:0000313" key="12">
    <source>
        <dbReference type="Proteomes" id="UP000245887"/>
    </source>
</evidence>
<sequence length="167" mass="18645">MKRSRRARRIERHYNRMHRAGGLNLVSLMDIFTILVFFLMVNSSDVKVMQQAADVALPVSESRESPEQTLVVEVVGDTILIQGRSVARLDADSSAGDRIDGLYQALSDRRGPKGNIPEAGLAVTVMADRGTEYRRLRRIMQTCVDAEYRQVRLAVQARQDSGEAARG</sequence>
<accession>A0A2A2I5T2</accession>
<keyword evidence="5 8" id="KW-1133">Transmembrane helix</keyword>
<dbReference type="EMBL" id="NMPM01000010">
    <property type="protein sequence ID" value="PAV27007.1"/>
    <property type="molecule type" value="Genomic_DNA"/>
</dbReference>
<dbReference type="AlphaFoldDB" id="A0A2A2I5T2"/>
<dbReference type="RefSeq" id="WP_095609870.1">
    <property type="nucleotide sequence ID" value="NZ_NMPM01000010.1"/>
</dbReference>
<dbReference type="EMBL" id="QEKQ01000002">
    <property type="protein sequence ID" value="PVY78279.1"/>
    <property type="molecule type" value="Genomic_DNA"/>
</dbReference>
<comment type="caution">
    <text evidence="9">The sequence shown here is derived from an EMBL/GenBank/DDBJ whole genome shotgun (WGS) entry which is preliminary data.</text>
</comment>
<keyword evidence="7" id="KW-0813">Transport</keyword>
<dbReference type="OrthoDB" id="5294637at2"/>
<reference evidence="9 11" key="1">
    <citation type="submission" date="2017-07" db="EMBL/GenBank/DDBJ databases">
        <title>Tamlnaduibacter salinus (Mi-7) genome sequencing.</title>
        <authorList>
            <person name="Verma A."/>
            <person name="Krishnamurthi S."/>
        </authorList>
    </citation>
    <scope>NUCLEOTIDE SEQUENCE [LARGE SCALE GENOMIC DNA]</scope>
    <source>
        <strain evidence="9 11">Mi-7</strain>
    </source>
</reference>
<dbReference type="GO" id="GO:0015031">
    <property type="term" value="P:protein transport"/>
    <property type="evidence" value="ECO:0007669"/>
    <property type="project" value="UniProtKB-KW"/>
</dbReference>
<proteinExistence type="inferred from homology"/>
<dbReference type="InterPro" id="IPR003400">
    <property type="entry name" value="ExbD"/>
</dbReference>
<name>A0A2A2I5T2_9GAMM</name>
<dbReference type="Pfam" id="PF02472">
    <property type="entry name" value="ExbD"/>
    <property type="match status" value="1"/>
</dbReference>
<evidence type="ECO:0000256" key="4">
    <source>
        <dbReference type="ARBA" id="ARBA00022692"/>
    </source>
</evidence>
<evidence type="ECO:0000256" key="1">
    <source>
        <dbReference type="ARBA" id="ARBA00004162"/>
    </source>
</evidence>
<protein>
    <submittedName>
        <fullName evidence="10">Biopolymer transport protein ExbD</fullName>
    </submittedName>
    <submittedName>
        <fullName evidence="9">Biopolymer transporter ExbD</fullName>
    </submittedName>
</protein>
<evidence type="ECO:0000313" key="10">
    <source>
        <dbReference type="EMBL" id="PVY78279.1"/>
    </source>
</evidence>
<evidence type="ECO:0000313" key="9">
    <source>
        <dbReference type="EMBL" id="PAV27007.1"/>
    </source>
</evidence>
<evidence type="ECO:0000256" key="8">
    <source>
        <dbReference type="SAM" id="Phobius"/>
    </source>
</evidence>
<dbReference type="Proteomes" id="UP000245887">
    <property type="component" value="Unassembled WGS sequence"/>
</dbReference>
<dbReference type="GO" id="GO:0022857">
    <property type="term" value="F:transmembrane transporter activity"/>
    <property type="evidence" value="ECO:0007669"/>
    <property type="project" value="InterPro"/>
</dbReference>
<evidence type="ECO:0000313" key="11">
    <source>
        <dbReference type="Proteomes" id="UP000218332"/>
    </source>
</evidence>
<evidence type="ECO:0000256" key="2">
    <source>
        <dbReference type="ARBA" id="ARBA00005811"/>
    </source>
</evidence>
<feature type="transmembrane region" description="Helical" evidence="8">
    <location>
        <begin position="21"/>
        <end position="41"/>
    </location>
</feature>
<evidence type="ECO:0000256" key="5">
    <source>
        <dbReference type="ARBA" id="ARBA00022989"/>
    </source>
</evidence>
<organism evidence="9 11">
    <name type="scientific">Tamilnaduibacter salinus</name>
    <dbReference type="NCBI Taxonomy" id="1484056"/>
    <lineage>
        <taxon>Bacteria</taxon>
        <taxon>Pseudomonadati</taxon>
        <taxon>Pseudomonadota</taxon>
        <taxon>Gammaproteobacteria</taxon>
        <taxon>Pseudomonadales</taxon>
        <taxon>Marinobacteraceae</taxon>
        <taxon>Tamilnaduibacter</taxon>
    </lineage>
</organism>
<comment type="similarity">
    <text evidence="2 7">Belongs to the ExbD/TolR family.</text>
</comment>
<keyword evidence="6 8" id="KW-0472">Membrane</keyword>
<comment type="subcellular location">
    <subcellularLocation>
        <location evidence="1">Cell membrane</location>
        <topology evidence="1">Single-pass membrane protein</topology>
    </subcellularLocation>
    <subcellularLocation>
        <location evidence="7">Cell membrane</location>
        <topology evidence="7">Single-pass type II membrane protein</topology>
    </subcellularLocation>
</comment>
<keyword evidence="7" id="KW-0653">Protein transport</keyword>
<keyword evidence="4 7" id="KW-0812">Transmembrane</keyword>
<evidence type="ECO:0000256" key="3">
    <source>
        <dbReference type="ARBA" id="ARBA00022475"/>
    </source>
</evidence>
<keyword evidence="3" id="KW-1003">Cell membrane</keyword>